<evidence type="ECO:0008006" key="6">
    <source>
        <dbReference type="Google" id="ProtNLM"/>
    </source>
</evidence>
<keyword evidence="5" id="KW-1185">Reference proteome</keyword>
<dbReference type="InterPro" id="IPR050498">
    <property type="entry name" value="Ycf3"/>
</dbReference>
<reference evidence="4" key="1">
    <citation type="submission" date="2020-01" db="EMBL/GenBank/DDBJ databases">
        <title>Development of genomics and gene disruption for Polysphondylium violaceum indicates a role for the polyketide synthase stlB in stalk morphogenesis.</title>
        <authorList>
            <person name="Narita B."/>
            <person name="Kawabe Y."/>
            <person name="Kin K."/>
            <person name="Saito T."/>
            <person name="Gibbs R."/>
            <person name="Kuspa A."/>
            <person name="Muzny D."/>
            <person name="Queller D."/>
            <person name="Richards S."/>
            <person name="Strassman J."/>
            <person name="Sucgang R."/>
            <person name="Worley K."/>
            <person name="Schaap P."/>
        </authorList>
    </citation>
    <scope>NUCLEOTIDE SEQUENCE</scope>
    <source>
        <strain evidence="4">QSvi11</strain>
    </source>
</reference>
<dbReference type="PANTHER" id="PTHR44858:SF1">
    <property type="entry name" value="UDP-N-ACETYLGLUCOSAMINE--PEPTIDE N-ACETYLGLUCOSAMINYLTRANSFERASE SPINDLY-RELATED"/>
    <property type="match status" value="1"/>
</dbReference>
<dbReference type="SUPFAM" id="SSF48452">
    <property type="entry name" value="TPR-like"/>
    <property type="match status" value="2"/>
</dbReference>
<gene>
    <name evidence="4" type="ORF">CYY_008374</name>
</gene>
<dbReference type="SMART" id="SM00028">
    <property type="entry name" value="TPR"/>
    <property type="match status" value="4"/>
</dbReference>
<evidence type="ECO:0000313" key="4">
    <source>
        <dbReference type="EMBL" id="KAF2070306.1"/>
    </source>
</evidence>
<evidence type="ECO:0000313" key="5">
    <source>
        <dbReference type="Proteomes" id="UP000695562"/>
    </source>
</evidence>
<comment type="caution">
    <text evidence="4">The sequence shown here is derived from an EMBL/GenBank/DDBJ whole genome shotgun (WGS) entry which is preliminary data.</text>
</comment>
<accession>A0A8J4UQ75</accession>
<organism evidence="4 5">
    <name type="scientific">Polysphondylium violaceum</name>
    <dbReference type="NCBI Taxonomy" id="133409"/>
    <lineage>
        <taxon>Eukaryota</taxon>
        <taxon>Amoebozoa</taxon>
        <taxon>Evosea</taxon>
        <taxon>Eumycetozoa</taxon>
        <taxon>Dictyostelia</taxon>
        <taxon>Dictyosteliales</taxon>
        <taxon>Dictyosteliaceae</taxon>
        <taxon>Polysphondylium</taxon>
    </lineage>
</organism>
<dbReference type="InterPro" id="IPR011990">
    <property type="entry name" value="TPR-like_helical_dom_sf"/>
</dbReference>
<dbReference type="Pfam" id="PF13181">
    <property type="entry name" value="TPR_8"/>
    <property type="match status" value="2"/>
</dbReference>
<dbReference type="OrthoDB" id="312680at2759"/>
<evidence type="ECO:0000256" key="2">
    <source>
        <dbReference type="ARBA" id="ARBA00022803"/>
    </source>
</evidence>
<protein>
    <recommendedName>
        <fullName evidence="6">Tetratricopeptide-like helical domain-containing protein</fullName>
    </recommendedName>
</protein>
<proteinExistence type="predicted"/>
<feature type="repeat" description="TPR" evidence="3">
    <location>
        <begin position="247"/>
        <end position="280"/>
    </location>
</feature>
<keyword evidence="1" id="KW-0677">Repeat</keyword>
<name>A0A8J4UQ75_9MYCE</name>
<dbReference type="Gene3D" id="1.25.40.10">
    <property type="entry name" value="Tetratricopeptide repeat domain"/>
    <property type="match status" value="2"/>
</dbReference>
<evidence type="ECO:0000256" key="3">
    <source>
        <dbReference type="PROSITE-ProRule" id="PRU00339"/>
    </source>
</evidence>
<evidence type="ECO:0000256" key="1">
    <source>
        <dbReference type="ARBA" id="ARBA00022737"/>
    </source>
</evidence>
<dbReference type="Proteomes" id="UP000695562">
    <property type="component" value="Unassembled WGS sequence"/>
</dbReference>
<dbReference type="PROSITE" id="PS50005">
    <property type="entry name" value="TPR"/>
    <property type="match status" value="2"/>
</dbReference>
<sequence>MNKSITPLYRLFNSIKQKTSSNITLPMNGNHSVSTKYINGNRDANLKNHRIYINKYIFNRNNNNNSSNNIFNNSFNNSNNNRTYITTTKVLFNQNNVITQVQDNDIDVQYKSLIDNALEEFKTNNIQSSLNSLNSAIELCANKADAYILRGDINLEILKNLEHDSFSDYCKALEFALPTSHIQILFSIAKSSLLKTTNDNQSYLSYLEKVLFIDPNNELSRYILNGFYLRSGDYQQALDNIEKLNGVYKFLSLGDLALGQKNYEMAIEHYKKALQTYNMEKEQKESSSVGGTVYHNKFVLFNPEGHQRIIDKDQSTYLSPLYHVYNGLGVAYQSIDKLKESYECFKKLSELEPTTKFGYKMQSFLQFTMGNFEQALQDIKKAIHLDTFYPTNETESNVLSKIDLNLQLGMYGEAAFELDRMIQISLHFHPWDSEAIEKRAIYFTKLVKIIALVLNHAPITDPAIGSRKEIVQVMKENFPDSKFNETDLFRETPDEKIHNFLPYLSMYSKIYKIILDKHAGKMDDQTKFNLECRYIFFNYAHRLLEDSLYLAFPSQEEIPLPTGDNHQLILDIIYDQEYNERSQALVRQELHNLMIDLTKEIIKATK</sequence>
<dbReference type="PANTHER" id="PTHR44858">
    <property type="entry name" value="TETRATRICOPEPTIDE REPEAT PROTEIN 6"/>
    <property type="match status" value="1"/>
</dbReference>
<feature type="repeat" description="TPR" evidence="3">
    <location>
        <begin position="322"/>
        <end position="355"/>
    </location>
</feature>
<dbReference type="EMBL" id="AJWJ01000510">
    <property type="protein sequence ID" value="KAF2070306.1"/>
    <property type="molecule type" value="Genomic_DNA"/>
</dbReference>
<dbReference type="AlphaFoldDB" id="A0A8J4UQ75"/>
<keyword evidence="2 3" id="KW-0802">TPR repeat</keyword>
<dbReference type="InterPro" id="IPR019734">
    <property type="entry name" value="TPR_rpt"/>
</dbReference>